<comment type="subunit">
    <text evidence="6">RNAP is composed of a core of 2 alpha, a beta and a beta' subunits. The core is associated with a delta subunit and one of several sigma factors.</text>
</comment>
<keyword evidence="2 6" id="KW-0240">DNA-directed RNA polymerase</keyword>
<comment type="similarity">
    <text evidence="1 6">Belongs to the RpoE family.</text>
</comment>
<evidence type="ECO:0000256" key="3">
    <source>
        <dbReference type="ARBA" id="ARBA00022679"/>
    </source>
</evidence>
<sequence length="183" mass="21610">MSLAQYSKEQLKEMSMIGLTYTLLSEKADRTPMSFQEIMNEVKAILELTDEEVKAKIAQFYTDLNIDGRFISVGENRWGLRSWYPYDQIDEEVLPAAKPKKKKAKKVVDEDIEDFDDLDEEDLEYEDLDSLDEDDDEEEDFESIDADDFDDESIEEDEDEDYDLEDEELEDDLEYEEEEDEDK</sequence>
<dbReference type="EMBL" id="JAFBFC010000005">
    <property type="protein sequence ID" value="MBM7704083.1"/>
    <property type="molecule type" value="Genomic_DNA"/>
</dbReference>
<protein>
    <recommendedName>
        <fullName evidence="6">Probable DNA-directed RNA polymerase subunit delta</fullName>
    </recommendedName>
    <alternativeName>
        <fullName evidence="6">RNAP delta factor</fullName>
    </alternativeName>
</protein>
<evidence type="ECO:0000256" key="4">
    <source>
        <dbReference type="ARBA" id="ARBA00022695"/>
    </source>
</evidence>
<evidence type="ECO:0000256" key="7">
    <source>
        <dbReference type="SAM" id="MobiDB-lite"/>
    </source>
</evidence>
<feature type="domain" description="HTH HARE-type" evidence="8">
    <location>
        <begin position="14"/>
        <end position="83"/>
    </location>
</feature>
<reference evidence="9 10" key="1">
    <citation type="submission" date="2021-01" db="EMBL/GenBank/DDBJ databases">
        <title>Genomic Encyclopedia of Type Strains, Phase IV (KMG-IV): sequencing the most valuable type-strain genomes for metagenomic binning, comparative biology and taxonomic classification.</title>
        <authorList>
            <person name="Goeker M."/>
        </authorList>
    </citation>
    <scope>NUCLEOTIDE SEQUENCE [LARGE SCALE GENOMIC DNA]</scope>
    <source>
        <strain evidence="9 10">DSM 104297</strain>
    </source>
</reference>
<evidence type="ECO:0000259" key="8">
    <source>
        <dbReference type="PROSITE" id="PS51913"/>
    </source>
</evidence>
<proteinExistence type="inferred from homology"/>
<dbReference type="NCBIfam" id="TIGR04567">
    <property type="entry name" value="RNAP_delt_lowGC"/>
    <property type="match status" value="1"/>
</dbReference>
<evidence type="ECO:0000256" key="6">
    <source>
        <dbReference type="HAMAP-Rule" id="MF_00357"/>
    </source>
</evidence>
<keyword evidence="4 6" id="KW-0548">Nucleotidyltransferase</keyword>
<dbReference type="PROSITE" id="PS51913">
    <property type="entry name" value="HTH_HARE"/>
    <property type="match status" value="1"/>
</dbReference>
<dbReference type="GO" id="GO:0000428">
    <property type="term" value="C:DNA-directed RNA polymerase complex"/>
    <property type="evidence" value="ECO:0007669"/>
    <property type="project" value="UniProtKB-KW"/>
</dbReference>
<keyword evidence="5 6" id="KW-0804">Transcription</keyword>
<organism evidence="9 10">
    <name type="scientific">Priestia iocasae</name>
    <dbReference type="NCBI Taxonomy" id="2291674"/>
    <lineage>
        <taxon>Bacteria</taxon>
        <taxon>Bacillati</taxon>
        <taxon>Bacillota</taxon>
        <taxon>Bacilli</taxon>
        <taxon>Bacillales</taxon>
        <taxon>Bacillaceae</taxon>
        <taxon>Priestia</taxon>
    </lineage>
</organism>
<dbReference type="InterPro" id="IPR038087">
    <property type="entry name" value="RNAP_delta_N_dom_sf"/>
</dbReference>
<gene>
    <name evidence="6" type="primary">rpoE</name>
    <name evidence="9" type="ORF">JOC83_002933</name>
</gene>
<name>A0ABS2QX86_9BACI</name>
<comment type="function">
    <text evidence="6">Participates in both the initiation and recycling phases of transcription. In the presence of the delta subunit, RNAP displays an increased specificity of transcription, a decreased affinity for nucleic acids, and an increased efficiency of RNA synthesis because of enhanced recycling.</text>
</comment>
<keyword evidence="10" id="KW-1185">Reference proteome</keyword>
<dbReference type="RefSeq" id="WP_205188096.1">
    <property type="nucleotide sequence ID" value="NZ_JAFBFC010000005.1"/>
</dbReference>
<evidence type="ECO:0000313" key="10">
    <source>
        <dbReference type="Proteomes" id="UP000809829"/>
    </source>
</evidence>
<comment type="caution">
    <text evidence="9">The sequence shown here is derived from an EMBL/GenBank/DDBJ whole genome shotgun (WGS) entry which is preliminary data.</text>
</comment>
<dbReference type="Gene3D" id="1.10.10.1250">
    <property type="entry name" value="RNA polymerase, subunit delta, N-terminal domain"/>
    <property type="match status" value="1"/>
</dbReference>
<evidence type="ECO:0000256" key="2">
    <source>
        <dbReference type="ARBA" id="ARBA00022478"/>
    </source>
</evidence>
<dbReference type="Proteomes" id="UP000809829">
    <property type="component" value="Unassembled WGS sequence"/>
</dbReference>
<dbReference type="Pfam" id="PF05066">
    <property type="entry name" value="HARE-HTH"/>
    <property type="match status" value="1"/>
</dbReference>
<feature type="region of interest" description="Disordered" evidence="7">
    <location>
        <begin position="111"/>
        <end position="183"/>
    </location>
</feature>
<evidence type="ECO:0000313" key="9">
    <source>
        <dbReference type="EMBL" id="MBM7704083.1"/>
    </source>
</evidence>
<dbReference type="HAMAP" id="MF_00357">
    <property type="entry name" value="RNApol_bact_RpoE"/>
    <property type="match status" value="1"/>
</dbReference>
<dbReference type="InterPro" id="IPR007759">
    <property type="entry name" value="Asxl_HARE-HTH"/>
</dbReference>
<dbReference type="InterPro" id="IPR029757">
    <property type="entry name" value="RpoE"/>
</dbReference>
<keyword evidence="3 6" id="KW-0808">Transferase</keyword>
<evidence type="ECO:0000256" key="1">
    <source>
        <dbReference type="ARBA" id="ARBA00009828"/>
    </source>
</evidence>
<accession>A0ABS2QX86</accession>
<evidence type="ECO:0000256" key="5">
    <source>
        <dbReference type="ARBA" id="ARBA00023163"/>
    </source>
</evidence>